<keyword evidence="1" id="KW-0732">Signal</keyword>
<evidence type="ECO:0000259" key="2">
    <source>
        <dbReference type="Pfam" id="PF13472"/>
    </source>
</evidence>
<name>C8PHK0_9BACT</name>
<accession>C8PHK0</accession>
<dbReference type="GO" id="GO:0016788">
    <property type="term" value="F:hydrolase activity, acting on ester bonds"/>
    <property type="evidence" value="ECO:0007669"/>
    <property type="project" value="UniProtKB-ARBA"/>
</dbReference>
<dbReference type="AlphaFoldDB" id="C8PHK0"/>
<feature type="domain" description="Peptidoglycan O-acetylesterase N-terminal" evidence="3">
    <location>
        <begin position="65"/>
        <end position="173"/>
    </location>
</feature>
<feature type="chain" id="PRO_5002991315" evidence="1">
    <location>
        <begin position="21"/>
        <end position="350"/>
    </location>
</feature>
<dbReference type="Gene3D" id="3.40.50.1110">
    <property type="entry name" value="SGNH hydrolase"/>
    <property type="match status" value="1"/>
</dbReference>
<dbReference type="SUPFAM" id="SSF52266">
    <property type="entry name" value="SGNH hydrolase"/>
    <property type="match status" value="1"/>
</dbReference>
<dbReference type="Gene3D" id="2.60.120.1360">
    <property type="match status" value="1"/>
</dbReference>
<evidence type="ECO:0000313" key="4">
    <source>
        <dbReference type="EMBL" id="EEV17614.1"/>
    </source>
</evidence>
<dbReference type="Pfam" id="PF22753">
    <property type="entry name" value="Ape1_N"/>
    <property type="match status" value="1"/>
</dbReference>
<dbReference type="InterPro" id="IPR013830">
    <property type="entry name" value="SGNH_hydro"/>
</dbReference>
<dbReference type="OrthoDB" id="5318134at2"/>
<proteinExistence type="predicted"/>
<feature type="signal peptide" evidence="1">
    <location>
        <begin position="1"/>
        <end position="20"/>
    </location>
</feature>
<feature type="domain" description="SGNH hydrolase-type esterase" evidence="2">
    <location>
        <begin position="219"/>
        <end position="336"/>
    </location>
</feature>
<sequence>MSKFIVILFAALLGGCAANAGVRGINSANAKSSAGFGVKFFGDSHLGSDALIDAFRHGFFVQNSVGFVPAMMPKYHKSENIEFKQSGFNVISSRTEQDPDFPLCGVIATGKKGANVRLELKQLSGDFYVEILHKSDQSGEIFRVRDASGLSAYISQEVPQKWEYSKLRLRFPIEIRSLRDGAELGGYKIYRKNARFADSCASNGAFSNLYEKWGADAFGRDFSGLRYNLVVIAYGTNDAMDPKFDEQKFYQSVRGLLRSVRSAAPGAKILLVAPPRSPKVPNASRAAEVLAHLARDEGAMFYDIAGLMDEDGGWRGWRERGLIRPDEIHLQKEGYEKIGAALATKLRGRL</sequence>
<dbReference type="InterPro" id="IPR055041">
    <property type="entry name" value="Ape1_N"/>
</dbReference>
<evidence type="ECO:0000313" key="5">
    <source>
        <dbReference type="Proteomes" id="UP000005709"/>
    </source>
</evidence>
<gene>
    <name evidence="4" type="ORF">CAMGR0001_0445</name>
</gene>
<dbReference type="RefSeq" id="WP_005871142.1">
    <property type="nucleotide sequence ID" value="NZ_ACYG01000024.1"/>
</dbReference>
<dbReference type="EMBL" id="ACYG01000024">
    <property type="protein sequence ID" value="EEV17614.1"/>
    <property type="molecule type" value="Genomic_DNA"/>
</dbReference>
<evidence type="ECO:0000256" key="1">
    <source>
        <dbReference type="SAM" id="SignalP"/>
    </source>
</evidence>
<dbReference type="eggNOG" id="COG2755">
    <property type="taxonomic scope" value="Bacteria"/>
</dbReference>
<reference evidence="4 5" key="1">
    <citation type="submission" date="2009-07" db="EMBL/GenBank/DDBJ databases">
        <authorList>
            <person name="Madupu R."/>
            <person name="Sebastian Y."/>
            <person name="Durkin A.S."/>
            <person name="Torralba M."/>
            <person name="Methe B."/>
            <person name="Sutton G.G."/>
            <person name="Strausberg R.L."/>
            <person name="Nelson K.E."/>
        </authorList>
    </citation>
    <scope>NUCLEOTIDE SEQUENCE [LARGE SCALE GENOMIC DNA]</scope>
    <source>
        <strain evidence="4 5">RM3268</strain>
    </source>
</reference>
<dbReference type="InterPro" id="IPR036514">
    <property type="entry name" value="SGNH_hydro_sf"/>
</dbReference>
<dbReference type="PROSITE" id="PS51257">
    <property type="entry name" value="PROKAR_LIPOPROTEIN"/>
    <property type="match status" value="1"/>
</dbReference>
<evidence type="ECO:0000259" key="3">
    <source>
        <dbReference type="Pfam" id="PF22753"/>
    </source>
</evidence>
<comment type="caution">
    <text evidence="4">The sequence shown here is derived from an EMBL/GenBank/DDBJ whole genome shotgun (WGS) entry which is preliminary data.</text>
</comment>
<dbReference type="Proteomes" id="UP000005709">
    <property type="component" value="Unassembled WGS sequence"/>
</dbReference>
<dbReference type="Pfam" id="PF13472">
    <property type="entry name" value="Lipase_GDSL_2"/>
    <property type="match status" value="1"/>
</dbReference>
<keyword evidence="5" id="KW-1185">Reference proteome</keyword>
<protein>
    <submittedName>
        <fullName evidence="4">Uncharacterized protein</fullName>
    </submittedName>
</protein>
<dbReference type="STRING" id="824.CGRAC_1885"/>
<organism evidence="4 5">
    <name type="scientific">Campylobacter gracilis RM3268</name>
    <dbReference type="NCBI Taxonomy" id="553220"/>
    <lineage>
        <taxon>Bacteria</taxon>
        <taxon>Pseudomonadati</taxon>
        <taxon>Campylobacterota</taxon>
        <taxon>Epsilonproteobacteria</taxon>
        <taxon>Campylobacterales</taxon>
        <taxon>Campylobacteraceae</taxon>
        <taxon>Campylobacter</taxon>
    </lineage>
</organism>